<dbReference type="Pfam" id="PF12790">
    <property type="entry name" value="T6SS-SciN"/>
    <property type="match status" value="1"/>
</dbReference>
<organism evidence="1 2">
    <name type="scientific">Psychromonas ingrahamii (strain DSM 17664 / CCUG 51855 / 37)</name>
    <dbReference type="NCBI Taxonomy" id="357804"/>
    <lineage>
        <taxon>Bacteria</taxon>
        <taxon>Pseudomonadati</taxon>
        <taxon>Pseudomonadota</taxon>
        <taxon>Gammaproteobacteria</taxon>
        <taxon>Alteromonadales</taxon>
        <taxon>Psychromonadaceae</taxon>
        <taxon>Psychromonas</taxon>
    </lineage>
</organism>
<evidence type="ECO:0000313" key="1">
    <source>
        <dbReference type="EMBL" id="ABM01889.1"/>
    </source>
</evidence>
<dbReference type="AlphaFoldDB" id="A1SQX4"/>
<dbReference type="RefSeq" id="WP_011768448.1">
    <property type="nucleotide sequence ID" value="NC_008709.1"/>
</dbReference>
<dbReference type="Gene3D" id="2.60.40.4150">
    <property type="entry name" value="Type VI secretion system, lipoprotein SciN"/>
    <property type="match status" value="1"/>
</dbReference>
<dbReference type="OrthoDB" id="6397904at2"/>
<dbReference type="PROSITE" id="PS51257">
    <property type="entry name" value="PROKAR_LIPOPROTEIN"/>
    <property type="match status" value="1"/>
</dbReference>
<gene>
    <name evidence="1" type="ordered locus">Ping_0014</name>
</gene>
<evidence type="ECO:0008006" key="3">
    <source>
        <dbReference type="Google" id="ProtNLM"/>
    </source>
</evidence>
<dbReference type="eggNOG" id="COG3521">
    <property type="taxonomic scope" value="Bacteria"/>
</dbReference>
<dbReference type="Proteomes" id="UP000000639">
    <property type="component" value="Chromosome"/>
</dbReference>
<dbReference type="HOGENOM" id="CLU_1179428_0_0_6"/>
<evidence type="ECO:0000313" key="2">
    <source>
        <dbReference type="Proteomes" id="UP000000639"/>
    </source>
</evidence>
<dbReference type="EMBL" id="CP000510">
    <property type="protein sequence ID" value="ABM01889.1"/>
    <property type="molecule type" value="Genomic_DNA"/>
</dbReference>
<accession>A1SQX4</accession>
<keyword evidence="2" id="KW-1185">Reference proteome</keyword>
<dbReference type="STRING" id="357804.Ping_0014"/>
<dbReference type="KEGG" id="pin:Ping_0014"/>
<dbReference type="InterPro" id="IPR017734">
    <property type="entry name" value="T6SS_SciN"/>
</dbReference>
<sequence>MKNFIYNSTIWIRITCISILLSGCSLLPNSQVEVQKKDNIDYWSDSSGSWENWDENHPSNELVAWTYDKDGIQVNFVARPELNIFGQRSHTLVVKIVQLSEVSGINTLFQTNEGIAAALTQETEMIPNAIFSESFVLGPKQNLMFRLARQENAKYIAIIAGFAELDRRQAVRIIPISVNTTLQEPIDAEWTTLDKMTFGYFVSKEPQPDILRPSNIRLNIDFGENSITKFSATAE</sequence>
<dbReference type="InterPro" id="IPR038706">
    <property type="entry name" value="Type_VI_SciN-like_sf"/>
</dbReference>
<protein>
    <recommendedName>
        <fullName evidence="3">Lipoprotein</fullName>
    </recommendedName>
</protein>
<reference evidence="1 2" key="1">
    <citation type="submission" date="2007-01" db="EMBL/GenBank/DDBJ databases">
        <title>Complete sequence of Psychromonas ingrahamii 37.</title>
        <authorList>
            <consortium name="US DOE Joint Genome Institute"/>
            <person name="Copeland A."/>
            <person name="Lucas S."/>
            <person name="Lapidus A."/>
            <person name="Barry K."/>
            <person name="Detter J.C."/>
            <person name="Glavina del Rio T."/>
            <person name="Hammon N."/>
            <person name="Israni S."/>
            <person name="Dalin E."/>
            <person name="Tice H."/>
            <person name="Pitluck S."/>
            <person name="Thompson L.S."/>
            <person name="Brettin T."/>
            <person name="Bruce D."/>
            <person name="Han C."/>
            <person name="Tapia R."/>
            <person name="Schmutz J."/>
            <person name="Larimer F."/>
            <person name="Land M."/>
            <person name="Hauser L."/>
            <person name="Kyrpides N."/>
            <person name="Ivanova N."/>
            <person name="Staley J."/>
            <person name="Richardson P."/>
        </authorList>
    </citation>
    <scope>NUCLEOTIDE SEQUENCE [LARGE SCALE GENOMIC DNA]</scope>
    <source>
        <strain evidence="1 2">37</strain>
    </source>
</reference>
<proteinExistence type="predicted"/>
<name>A1SQX4_PSYIN</name>